<organism evidence="8 9">
    <name type="scientific">Anaeramoeba ignava</name>
    <name type="common">Anaerobic marine amoeba</name>
    <dbReference type="NCBI Taxonomy" id="1746090"/>
    <lineage>
        <taxon>Eukaryota</taxon>
        <taxon>Metamonada</taxon>
        <taxon>Anaeramoebidae</taxon>
        <taxon>Anaeramoeba</taxon>
    </lineage>
</organism>
<dbReference type="Gene3D" id="2.40.50.140">
    <property type="entry name" value="Nucleic acid-binding proteins"/>
    <property type="match status" value="1"/>
</dbReference>
<feature type="domain" description="S1 motif" evidence="7">
    <location>
        <begin position="61"/>
        <end position="142"/>
    </location>
</feature>
<dbReference type="PANTHER" id="PTHR21321">
    <property type="entry name" value="PNAS-3 RELATED"/>
    <property type="match status" value="1"/>
</dbReference>
<keyword evidence="4" id="KW-0271">Exosome</keyword>
<evidence type="ECO:0000256" key="3">
    <source>
        <dbReference type="ARBA" id="ARBA00022552"/>
    </source>
</evidence>
<name>A0A9Q0RC20_ANAIG</name>
<dbReference type="InterPro" id="IPR048565">
    <property type="entry name" value="S1_RRP4"/>
</dbReference>
<keyword evidence="9" id="KW-1185">Reference proteome</keyword>
<dbReference type="GO" id="GO:0000177">
    <property type="term" value="C:cytoplasmic exosome (RNase complex)"/>
    <property type="evidence" value="ECO:0007669"/>
    <property type="project" value="TreeGrafter"/>
</dbReference>
<protein>
    <submittedName>
        <fullName evidence="8">Exosome complex component rrp4</fullName>
    </submittedName>
</protein>
<dbReference type="SMART" id="SM00316">
    <property type="entry name" value="S1"/>
    <property type="match status" value="1"/>
</dbReference>
<dbReference type="SUPFAM" id="SSF110324">
    <property type="entry name" value="Ribosomal L27 protein-like"/>
    <property type="match status" value="1"/>
</dbReference>
<dbReference type="InterPro" id="IPR012340">
    <property type="entry name" value="NA-bd_OB-fold"/>
</dbReference>
<dbReference type="PANTHER" id="PTHR21321:SF4">
    <property type="entry name" value="EXOSOME COMPLEX COMPONENT RRP4"/>
    <property type="match status" value="1"/>
</dbReference>
<evidence type="ECO:0000256" key="5">
    <source>
        <dbReference type="ARBA" id="ARBA00022884"/>
    </source>
</evidence>
<keyword evidence="5" id="KW-0694">RNA-binding</keyword>
<dbReference type="Proteomes" id="UP001149090">
    <property type="component" value="Unassembled WGS sequence"/>
</dbReference>
<evidence type="ECO:0000256" key="6">
    <source>
        <dbReference type="ARBA" id="ARBA00023242"/>
    </source>
</evidence>
<dbReference type="GO" id="GO:0003723">
    <property type="term" value="F:RNA binding"/>
    <property type="evidence" value="ECO:0007669"/>
    <property type="project" value="UniProtKB-KW"/>
</dbReference>
<comment type="caution">
    <text evidence="8">The sequence shown here is derived from an EMBL/GenBank/DDBJ whole genome shotgun (WGS) entry which is preliminary data.</text>
</comment>
<dbReference type="EMBL" id="JAPDFW010000070">
    <property type="protein sequence ID" value="KAJ5074098.1"/>
    <property type="molecule type" value="Genomic_DNA"/>
</dbReference>
<dbReference type="OMA" id="KEDDLIC"/>
<dbReference type="SUPFAM" id="SSF54791">
    <property type="entry name" value="Eukaryotic type KH-domain (KH-domain type I)"/>
    <property type="match status" value="1"/>
</dbReference>
<dbReference type="Pfam" id="PF14382">
    <property type="entry name" value="ECR1_N"/>
    <property type="match status" value="1"/>
</dbReference>
<dbReference type="Gene3D" id="2.40.50.100">
    <property type="match status" value="1"/>
</dbReference>
<dbReference type="OrthoDB" id="1650at2759"/>
<sequence>MINEPQRIVTPGEILTQESDFLRGHGVSLQNNQLTATISGVVEKVNKLVSVEPLKSRYNPHVGDIVIGRINEVMRKKWKVEVNSTQNAILSLSAIILPDGIQRRRTSTDEMNMRNFYKEDDLICAEVQKIQWQENKIFLHTRSLKYGKLKIRSIDYLLLILGVNGYCWISSPETVPKIDKKNTDKNNWWVSTHQKTDFEKDLSTDPKSAKLRIRKRFIDDESQRYKSFTQEMREKIARTRNSIFVLSTLNMTIDPIAIMKIYSKSLSLQLESKDMLEPNNMMNLIDAKEEEKI</sequence>
<keyword evidence="6" id="KW-0539">Nucleus</keyword>
<dbReference type="SUPFAM" id="SSF50249">
    <property type="entry name" value="Nucleic acid-binding proteins"/>
    <property type="match status" value="1"/>
</dbReference>
<evidence type="ECO:0000256" key="1">
    <source>
        <dbReference type="ARBA" id="ARBA00004123"/>
    </source>
</evidence>
<dbReference type="GO" id="GO:0071035">
    <property type="term" value="P:nuclear polyadenylation-dependent rRNA catabolic process"/>
    <property type="evidence" value="ECO:0007669"/>
    <property type="project" value="TreeGrafter"/>
</dbReference>
<proteinExistence type="inferred from homology"/>
<dbReference type="GO" id="GO:0000176">
    <property type="term" value="C:nuclear exosome (RNase complex)"/>
    <property type="evidence" value="ECO:0007669"/>
    <property type="project" value="TreeGrafter"/>
</dbReference>
<evidence type="ECO:0000313" key="8">
    <source>
        <dbReference type="EMBL" id="KAJ5074098.1"/>
    </source>
</evidence>
<dbReference type="InterPro" id="IPR026699">
    <property type="entry name" value="Exosome_RNA_bind1/RRP40/RRP4"/>
</dbReference>
<keyword evidence="3" id="KW-0698">rRNA processing</keyword>
<dbReference type="InterPro" id="IPR036612">
    <property type="entry name" value="KH_dom_type_1_sf"/>
</dbReference>
<evidence type="ECO:0000313" key="9">
    <source>
        <dbReference type="Proteomes" id="UP001149090"/>
    </source>
</evidence>
<dbReference type="AlphaFoldDB" id="A0A9Q0RC20"/>
<dbReference type="GO" id="GO:0034475">
    <property type="term" value="P:U4 snRNA 3'-end processing"/>
    <property type="evidence" value="ECO:0007669"/>
    <property type="project" value="TreeGrafter"/>
</dbReference>
<dbReference type="GO" id="GO:0000467">
    <property type="term" value="P:exonucleolytic trimming to generate mature 3'-end of 5.8S rRNA from tricistronic rRNA transcript (SSU-rRNA, 5.8S rRNA, LSU-rRNA)"/>
    <property type="evidence" value="ECO:0007669"/>
    <property type="project" value="TreeGrafter"/>
</dbReference>
<comment type="subcellular location">
    <subcellularLocation>
        <location evidence="1">Nucleus</location>
    </subcellularLocation>
</comment>
<dbReference type="Pfam" id="PF21266">
    <property type="entry name" value="S1_RRP4"/>
    <property type="match status" value="1"/>
</dbReference>
<dbReference type="GO" id="GO:0071034">
    <property type="term" value="P:CUT catabolic process"/>
    <property type="evidence" value="ECO:0007669"/>
    <property type="project" value="TreeGrafter"/>
</dbReference>
<evidence type="ECO:0000259" key="7">
    <source>
        <dbReference type="SMART" id="SM00316"/>
    </source>
</evidence>
<dbReference type="CDD" id="cd05789">
    <property type="entry name" value="S1_Rrp4"/>
    <property type="match status" value="1"/>
</dbReference>
<reference evidence="8" key="1">
    <citation type="submission" date="2022-10" db="EMBL/GenBank/DDBJ databases">
        <title>Novel sulphate-reducing endosymbionts in the free-living metamonad Anaeramoeba.</title>
        <authorList>
            <person name="Jerlstrom-Hultqvist J."/>
            <person name="Cepicka I."/>
            <person name="Gallot-Lavallee L."/>
            <person name="Salas-Leiva D."/>
            <person name="Curtis B.A."/>
            <person name="Zahonova K."/>
            <person name="Pipaliya S."/>
            <person name="Dacks J."/>
            <person name="Roger A.J."/>
        </authorList>
    </citation>
    <scope>NUCLEOTIDE SEQUENCE</scope>
    <source>
        <strain evidence="8">BMAN</strain>
    </source>
</reference>
<gene>
    <name evidence="8" type="ORF">M0811_00726</name>
</gene>
<evidence type="ECO:0000256" key="2">
    <source>
        <dbReference type="ARBA" id="ARBA00009155"/>
    </source>
</evidence>
<dbReference type="GO" id="GO:0071038">
    <property type="term" value="P:TRAMP-dependent tRNA surveillance pathway"/>
    <property type="evidence" value="ECO:0007669"/>
    <property type="project" value="TreeGrafter"/>
</dbReference>
<evidence type="ECO:0000256" key="4">
    <source>
        <dbReference type="ARBA" id="ARBA00022835"/>
    </source>
</evidence>
<dbReference type="InterPro" id="IPR003029">
    <property type="entry name" value="S1_domain"/>
</dbReference>
<dbReference type="GO" id="GO:0071051">
    <property type="term" value="P:poly(A)-dependent snoRNA 3'-end processing"/>
    <property type="evidence" value="ECO:0007669"/>
    <property type="project" value="TreeGrafter"/>
</dbReference>
<comment type="similarity">
    <text evidence="2">Belongs to the RRP4 family.</text>
</comment>
<dbReference type="InterPro" id="IPR025721">
    <property type="entry name" value="Exosome_cplx_N_dom"/>
</dbReference>
<dbReference type="FunFam" id="2.40.50.140:FF:000038">
    <property type="entry name" value="Exosome complex component RRP4"/>
    <property type="match status" value="1"/>
</dbReference>
<accession>A0A9Q0RC20</accession>